<dbReference type="Proteomes" id="UP000053105">
    <property type="component" value="Unassembled WGS sequence"/>
</dbReference>
<feature type="region of interest" description="Disordered" evidence="1">
    <location>
        <begin position="302"/>
        <end position="352"/>
    </location>
</feature>
<gene>
    <name evidence="2" type="ORF">WN51_12621</name>
</gene>
<proteinExistence type="predicted"/>
<organism evidence="2 3">
    <name type="scientific">Melipona quadrifasciata</name>
    <dbReference type="NCBI Taxonomy" id="166423"/>
    <lineage>
        <taxon>Eukaryota</taxon>
        <taxon>Metazoa</taxon>
        <taxon>Ecdysozoa</taxon>
        <taxon>Arthropoda</taxon>
        <taxon>Hexapoda</taxon>
        <taxon>Insecta</taxon>
        <taxon>Pterygota</taxon>
        <taxon>Neoptera</taxon>
        <taxon>Endopterygota</taxon>
        <taxon>Hymenoptera</taxon>
        <taxon>Apocrita</taxon>
        <taxon>Aculeata</taxon>
        <taxon>Apoidea</taxon>
        <taxon>Anthophila</taxon>
        <taxon>Apidae</taxon>
        <taxon>Melipona</taxon>
    </lineage>
</organism>
<evidence type="ECO:0000313" key="3">
    <source>
        <dbReference type="Proteomes" id="UP000053105"/>
    </source>
</evidence>
<keyword evidence="3" id="KW-1185">Reference proteome</keyword>
<accession>A0A0M9A4L5</accession>
<dbReference type="AlphaFoldDB" id="A0A0M9A4L5"/>
<name>A0A0M9A4L5_9HYME</name>
<evidence type="ECO:0000256" key="1">
    <source>
        <dbReference type="SAM" id="MobiDB-lite"/>
    </source>
</evidence>
<dbReference type="EMBL" id="KQ435758">
    <property type="protein sequence ID" value="KOX75833.1"/>
    <property type="molecule type" value="Genomic_DNA"/>
</dbReference>
<sequence length="430" mass="50510">MVELEERTIGIASDRVGQAMISGLRSLQLKLPPCIIRIQIRPATVHLIRVLSFKYQNLGNRLVYQGSDKLRKYPVEIYIKCRLAYGLLKYQNFKSALVYQRTKKELIVRKYLLEIYVRFRLGLFKYQNLRSGLVYQGIHKLFFGSLERTELTDSSSRFLVVKIQGSPAFEVSRDYDIHNIQTKYHTSTIDYLRSYTKHLTLEFTLNKFRYRIKQKRSKKLLPDPNLRFKQIRNPQILHTQEKNSLTPQYLRKKEILFKKILKLSKIPHCSSNFNFTPVTLQSDFSLASLSEASRRNSNRIASRMNEHIGEKLPLTRPSEPKAPREQMQARPSRRLQSFPSREKRRKKYQHSHDKMIGDKMIGDKIGTSAKELGDCWKRNCINDLKLTLILSYIKHQSTHFGMSIFDGRHFRRGTPPHMLYARTPKKMSNG</sequence>
<protein>
    <submittedName>
        <fullName evidence="2">Uncharacterized protein</fullName>
    </submittedName>
</protein>
<reference evidence="2 3" key="1">
    <citation type="submission" date="2015-07" db="EMBL/GenBank/DDBJ databases">
        <title>The genome of Melipona quadrifasciata.</title>
        <authorList>
            <person name="Pan H."/>
            <person name="Kapheim K."/>
        </authorList>
    </citation>
    <scope>NUCLEOTIDE SEQUENCE [LARGE SCALE GENOMIC DNA]</scope>
    <source>
        <strain evidence="2">0111107301</strain>
        <tissue evidence="2">Whole body</tissue>
    </source>
</reference>
<evidence type="ECO:0000313" key="2">
    <source>
        <dbReference type="EMBL" id="KOX75833.1"/>
    </source>
</evidence>